<accession>A0A327M513</accession>
<dbReference type="SUPFAM" id="SSF53335">
    <property type="entry name" value="S-adenosyl-L-methionine-dependent methyltransferases"/>
    <property type="match status" value="1"/>
</dbReference>
<dbReference type="GO" id="GO:0008757">
    <property type="term" value="F:S-adenosylmethionine-dependent methyltransferase activity"/>
    <property type="evidence" value="ECO:0007669"/>
    <property type="project" value="InterPro"/>
</dbReference>
<dbReference type="OrthoDB" id="9787738at2"/>
<organism evidence="2 3">
    <name type="scientific">Roseicella frigidaeris</name>
    <dbReference type="NCBI Taxonomy" id="2230885"/>
    <lineage>
        <taxon>Bacteria</taxon>
        <taxon>Pseudomonadati</taxon>
        <taxon>Pseudomonadota</taxon>
        <taxon>Alphaproteobacteria</taxon>
        <taxon>Acetobacterales</taxon>
        <taxon>Roseomonadaceae</taxon>
        <taxon>Roseicella</taxon>
    </lineage>
</organism>
<dbReference type="AlphaFoldDB" id="A0A327M513"/>
<feature type="domain" description="Methyltransferase type 11" evidence="1">
    <location>
        <begin position="45"/>
        <end position="142"/>
    </location>
</feature>
<evidence type="ECO:0000313" key="2">
    <source>
        <dbReference type="EMBL" id="RAI57505.1"/>
    </source>
</evidence>
<comment type="caution">
    <text evidence="2">The sequence shown here is derived from an EMBL/GenBank/DDBJ whole genome shotgun (WGS) entry which is preliminary data.</text>
</comment>
<dbReference type="CDD" id="cd02440">
    <property type="entry name" value="AdoMet_MTases"/>
    <property type="match status" value="1"/>
</dbReference>
<proteinExistence type="predicted"/>
<dbReference type="InterPro" id="IPR029063">
    <property type="entry name" value="SAM-dependent_MTases_sf"/>
</dbReference>
<name>A0A327M513_9PROT</name>
<dbReference type="Proteomes" id="UP000249065">
    <property type="component" value="Unassembled WGS sequence"/>
</dbReference>
<reference evidence="3" key="1">
    <citation type="submission" date="2018-06" db="EMBL/GenBank/DDBJ databases">
        <authorList>
            <person name="Khan S.A."/>
        </authorList>
    </citation>
    <scope>NUCLEOTIDE SEQUENCE [LARGE SCALE GENOMIC DNA]</scope>
    <source>
        <strain evidence="3">DB-1506</strain>
    </source>
</reference>
<dbReference type="PANTHER" id="PTHR43591">
    <property type="entry name" value="METHYLTRANSFERASE"/>
    <property type="match status" value="1"/>
</dbReference>
<dbReference type="RefSeq" id="WP_111471281.1">
    <property type="nucleotide sequence ID" value="NZ_QLIX01000016.1"/>
</dbReference>
<keyword evidence="2" id="KW-0830">Ubiquinone</keyword>
<sequence>MTDDPAGFTGSIPEQYDRGLGPCLFADYAELLAQRVAALRPLRVLETAAGTGIVTRRLRDLLPPAAQLIATDLHPPMLALAEGKFGAAEAVAFQPADAMALPFPDGAFDVLACQFGVMFFPDRPAAFREARRVLTQGGRYLFSVWDGLGQNAYGRIADAVAGALFPADPPAFFAVPHGYHRIDPIREALQAAGFGGLRIDILPREVAIPDLAGFARAVVFGTPFLGLIRARGGEPERVMDAVLAGFRAEFGPEPARMRLQAILFEADCAGA</sequence>
<gene>
    <name evidence="2" type="ORF">DOO78_18115</name>
</gene>
<evidence type="ECO:0000259" key="1">
    <source>
        <dbReference type="Pfam" id="PF08241"/>
    </source>
</evidence>
<dbReference type="Gene3D" id="3.40.50.150">
    <property type="entry name" value="Vaccinia Virus protein VP39"/>
    <property type="match status" value="1"/>
</dbReference>
<dbReference type="Pfam" id="PF08241">
    <property type="entry name" value="Methyltransf_11"/>
    <property type="match status" value="1"/>
</dbReference>
<dbReference type="InterPro" id="IPR013216">
    <property type="entry name" value="Methyltransf_11"/>
</dbReference>
<evidence type="ECO:0000313" key="3">
    <source>
        <dbReference type="Proteomes" id="UP000249065"/>
    </source>
</evidence>
<dbReference type="EMBL" id="QLIX01000016">
    <property type="protein sequence ID" value="RAI57505.1"/>
    <property type="molecule type" value="Genomic_DNA"/>
</dbReference>
<keyword evidence="3" id="KW-1185">Reference proteome</keyword>
<protein>
    <submittedName>
        <fullName evidence="2">Ubiquinone biosynthesis protein UbiE</fullName>
    </submittedName>
</protein>